<reference evidence="1" key="1">
    <citation type="submission" date="2018-06" db="EMBL/GenBank/DDBJ databases">
        <authorList>
            <person name="Zhirakovskaya E."/>
        </authorList>
    </citation>
    <scope>NUCLEOTIDE SEQUENCE</scope>
</reference>
<dbReference type="InterPro" id="IPR000760">
    <property type="entry name" value="Inositol_monophosphatase-like"/>
</dbReference>
<dbReference type="PANTHER" id="PTHR20854:SF4">
    <property type="entry name" value="INOSITOL-1-MONOPHOSPHATASE-RELATED"/>
    <property type="match status" value="1"/>
</dbReference>
<dbReference type="GO" id="GO:0007165">
    <property type="term" value="P:signal transduction"/>
    <property type="evidence" value="ECO:0007669"/>
    <property type="project" value="TreeGrafter"/>
</dbReference>
<dbReference type="Pfam" id="PF00459">
    <property type="entry name" value="Inositol_P"/>
    <property type="match status" value="1"/>
</dbReference>
<gene>
    <name evidence="1" type="ORF">MNBD_GAMMA18-2128</name>
</gene>
<feature type="non-terminal residue" evidence="1">
    <location>
        <position position="234"/>
    </location>
</feature>
<dbReference type="SUPFAM" id="SSF56655">
    <property type="entry name" value="Carbohydrate phosphatase"/>
    <property type="match status" value="1"/>
</dbReference>
<sequence length="234" mass="25527">MIDYQAMIAPLQSLIQQAASDELLPRFRQIERHFKADGSIVTEADIAMQQHLTTELQQRWPTIALLGEEMSEAQQQVQMANSHHGLWVLDPLDGTSNFAAGIPCFSVSLALLVGGEVVLGIIYDPLREEHFSAIAGEGAWLNGVRLVAGEGVLPLSKCIAQVDFKRLPAKMAARIASQPPYSSQRSFGSGALDWCWLAAGRVQIYLHGQQKLWDYSAGQLILREAGGKSCTLAG</sequence>
<dbReference type="CDD" id="cd01637">
    <property type="entry name" value="IMPase_like"/>
    <property type="match status" value="1"/>
</dbReference>
<dbReference type="EMBL" id="UOFP01000087">
    <property type="protein sequence ID" value="VAW85320.1"/>
    <property type="molecule type" value="Genomic_DNA"/>
</dbReference>
<dbReference type="Gene3D" id="3.40.190.80">
    <property type="match status" value="1"/>
</dbReference>
<dbReference type="GO" id="GO:0008934">
    <property type="term" value="F:inositol monophosphate 1-phosphatase activity"/>
    <property type="evidence" value="ECO:0007669"/>
    <property type="project" value="TreeGrafter"/>
</dbReference>
<evidence type="ECO:0000313" key="1">
    <source>
        <dbReference type="EMBL" id="VAW85320.1"/>
    </source>
</evidence>
<accession>A0A3B0Z8J9</accession>
<dbReference type="PRINTS" id="PR00377">
    <property type="entry name" value="IMPHPHTASES"/>
</dbReference>
<dbReference type="GO" id="GO:0006020">
    <property type="term" value="P:inositol metabolic process"/>
    <property type="evidence" value="ECO:0007669"/>
    <property type="project" value="TreeGrafter"/>
</dbReference>
<dbReference type="EC" id="3.1.3.25" evidence="1"/>
<proteinExistence type="predicted"/>
<name>A0A3B0Z8J9_9ZZZZ</name>
<dbReference type="PANTHER" id="PTHR20854">
    <property type="entry name" value="INOSITOL MONOPHOSPHATASE"/>
    <property type="match status" value="1"/>
</dbReference>
<protein>
    <submittedName>
        <fullName evidence="1">Inositol-1-monophosphatase</fullName>
        <ecNumber evidence="1">3.1.3.25</ecNumber>
    </submittedName>
</protein>
<dbReference type="Gene3D" id="3.30.540.10">
    <property type="entry name" value="Fructose-1,6-Bisphosphatase, subunit A, domain 1"/>
    <property type="match status" value="1"/>
</dbReference>
<keyword evidence="1" id="KW-0378">Hydrolase</keyword>
<organism evidence="1">
    <name type="scientific">hydrothermal vent metagenome</name>
    <dbReference type="NCBI Taxonomy" id="652676"/>
    <lineage>
        <taxon>unclassified sequences</taxon>
        <taxon>metagenomes</taxon>
        <taxon>ecological metagenomes</taxon>
    </lineage>
</organism>
<dbReference type="AlphaFoldDB" id="A0A3B0Z8J9"/>